<dbReference type="Pfam" id="PF13855">
    <property type="entry name" value="LRR_8"/>
    <property type="match status" value="1"/>
</dbReference>
<keyword evidence="7" id="KW-0175">Coiled coil</keyword>
<feature type="transmembrane region" description="Helical" evidence="8">
    <location>
        <begin position="221"/>
        <end position="240"/>
    </location>
</feature>
<keyword evidence="8" id="KW-1133">Transmembrane helix</keyword>
<evidence type="ECO:0000256" key="6">
    <source>
        <dbReference type="PROSITE-ProRule" id="PRU10141"/>
    </source>
</evidence>
<dbReference type="GO" id="GO:0005524">
    <property type="term" value="F:ATP binding"/>
    <property type="evidence" value="ECO:0007669"/>
    <property type="project" value="UniProtKB-UniRule"/>
</dbReference>
<dbReference type="PROSITE" id="PS50011">
    <property type="entry name" value="PROTEIN_KINASE_DOM"/>
    <property type="match status" value="1"/>
</dbReference>
<dbReference type="InterPro" id="IPR008271">
    <property type="entry name" value="Ser/Thr_kinase_AS"/>
</dbReference>
<evidence type="ECO:0000313" key="10">
    <source>
        <dbReference type="EMBL" id="KOO53741.1"/>
    </source>
</evidence>
<protein>
    <submittedName>
        <fullName evidence="10">Ctr1-like protein kinase</fullName>
    </submittedName>
</protein>
<accession>A0A0M0LRX5</accession>
<name>A0A0M0LRX5_9EUKA</name>
<evidence type="ECO:0000256" key="7">
    <source>
        <dbReference type="SAM" id="Coils"/>
    </source>
</evidence>
<dbReference type="Pfam" id="PF07714">
    <property type="entry name" value="PK_Tyr_Ser-Thr"/>
    <property type="match status" value="1"/>
</dbReference>
<evidence type="ECO:0000256" key="1">
    <source>
        <dbReference type="ARBA" id="ARBA00022527"/>
    </source>
</evidence>
<evidence type="ECO:0000256" key="5">
    <source>
        <dbReference type="ARBA" id="ARBA00022840"/>
    </source>
</evidence>
<feature type="binding site" evidence="6">
    <location>
        <position position="1378"/>
    </location>
    <ligand>
        <name>ATP</name>
        <dbReference type="ChEBI" id="CHEBI:30616"/>
    </ligand>
</feature>
<dbReference type="SUPFAM" id="SSF52058">
    <property type="entry name" value="L domain-like"/>
    <property type="match status" value="1"/>
</dbReference>
<dbReference type="Gene3D" id="3.80.10.10">
    <property type="entry name" value="Ribonuclease Inhibitor"/>
    <property type="match status" value="1"/>
</dbReference>
<keyword evidence="4 6" id="KW-0547">Nucleotide-binding</keyword>
<evidence type="ECO:0000259" key="9">
    <source>
        <dbReference type="PROSITE" id="PS50011"/>
    </source>
</evidence>
<dbReference type="PANTHER" id="PTHR44329">
    <property type="entry name" value="SERINE/THREONINE-PROTEIN KINASE TNNI3K-RELATED"/>
    <property type="match status" value="1"/>
</dbReference>
<feature type="transmembrane region" description="Helical" evidence="8">
    <location>
        <begin position="774"/>
        <end position="796"/>
    </location>
</feature>
<comment type="caution">
    <text evidence="10">The sequence shown here is derived from an EMBL/GenBank/DDBJ whole genome shotgun (WGS) entry which is preliminary data.</text>
</comment>
<dbReference type="InterPro" id="IPR001245">
    <property type="entry name" value="Ser-Thr/Tyr_kinase_cat_dom"/>
</dbReference>
<dbReference type="InterPro" id="IPR051681">
    <property type="entry name" value="Ser/Thr_Kinases-Pseudokinases"/>
</dbReference>
<evidence type="ECO:0000256" key="3">
    <source>
        <dbReference type="ARBA" id="ARBA00022737"/>
    </source>
</evidence>
<keyword evidence="10" id="KW-0418">Kinase</keyword>
<dbReference type="GO" id="GO:0004674">
    <property type="term" value="F:protein serine/threonine kinase activity"/>
    <property type="evidence" value="ECO:0007669"/>
    <property type="project" value="UniProtKB-KW"/>
</dbReference>
<feature type="coiled-coil region" evidence="7">
    <location>
        <begin position="327"/>
        <end position="354"/>
    </location>
</feature>
<dbReference type="EMBL" id="JWZX01000092">
    <property type="protein sequence ID" value="KOO53741.1"/>
    <property type="molecule type" value="Genomic_DNA"/>
</dbReference>
<gene>
    <name evidence="10" type="ORF">Ctob_015748</name>
</gene>
<feature type="domain" description="Protein kinase" evidence="9">
    <location>
        <begin position="1351"/>
        <end position="1597"/>
    </location>
</feature>
<dbReference type="PROSITE" id="PS00108">
    <property type="entry name" value="PROTEIN_KINASE_ST"/>
    <property type="match status" value="1"/>
</dbReference>
<evidence type="ECO:0000313" key="11">
    <source>
        <dbReference type="Proteomes" id="UP000037460"/>
    </source>
</evidence>
<dbReference type="InterPro" id="IPR017441">
    <property type="entry name" value="Protein_kinase_ATP_BS"/>
</dbReference>
<dbReference type="InterPro" id="IPR032675">
    <property type="entry name" value="LRR_dom_sf"/>
</dbReference>
<feature type="transmembrane region" description="Helical" evidence="8">
    <location>
        <begin position="196"/>
        <end position="215"/>
    </location>
</feature>
<evidence type="ECO:0000256" key="4">
    <source>
        <dbReference type="ARBA" id="ARBA00022741"/>
    </source>
</evidence>
<reference evidence="11" key="1">
    <citation type="journal article" date="2015" name="PLoS Genet.">
        <title>Genome Sequence and Transcriptome Analyses of Chrysochromulina tobin: Metabolic Tools for Enhanced Algal Fitness in the Prominent Order Prymnesiales (Haptophyceae).</title>
        <authorList>
            <person name="Hovde B.T."/>
            <person name="Deodato C.R."/>
            <person name="Hunsperger H.M."/>
            <person name="Ryken S.A."/>
            <person name="Yost W."/>
            <person name="Jha R.K."/>
            <person name="Patterson J."/>
            <person name="Monnat R.J. Jr."/>
            <person name="Barlow S.B."/>
            <person name="Starkenburg S.R."/>
            <person name="Cattolico R.A."/>
        </authorList>
    </citation>
    <scope>NUCLEOTIDE SEQUENCE</scope>
    <source>
        <strain evidence="11">CCMP291</strain>
    </source>
</reference>
<proteinExistence type="predicted"/>
<feature type="transmembrane region" description="Helical" evidence="8">
    <location>
        <begin position="308"/>
        <end position="327"/>
    </location>
</feature>
<keyword evidence="10" id="KW-0808">Transferase</keyword>
<dbReference type="Gene3D" id="1.10.510.10">
    <property type="entry name" value="Transferase(Phosphotransferase) domain 1"/>
    <property type="match status" value="1"/>
</dbReference>
<feature type="transmembrane region" description="Helical" evidence="8">
    <location>
        <begin position="252"/>
        <end position="271"/>
    </location>
</feature>
<dbReference type="Proteomes" id="UP000037460">
    <property type="component" value="Unassembled WGS sequence"/>
</dbReference>
<dbReference type="SUPFAM" id="SSF56112">
    <property type="entry name" value="Protein kinase-like (PK-like)"/>
    <property type="match status" value="1"/>
</dbReference>
<sequence>DLATCVVVKVLLPSNNLIGSLDGALCELPSLQHLDLSGNALTGSLPSAADCWPRLTYLDLTQTRSWDDEGGVSGRVPEWLLDRLNFMAPLHLANNAFDDPTAAESAVAISRIWQRCQTLGAERCSGVPPIGCSAFNRQGQRYEVELDGLGCVRCPTPLEMGLVGCGIAFIVLLLMRLLGLYTRFMRDYPEHAKTHFATFMILVGHLQTLTIIGSMQLGWPLIIQEILASINLPFMSYIPVPCILTDPVLKALLSYAETAVALLPLVGAWLVASEYDLSVLFSFLFTFGLRASVTLFMRYDEDQTRLIIARLVAPLLWLFWLFLLWRFHRLLREARMTEENAAAAKAKAAAAEAAPAPTGRIGMGEYVMVNGRRGKITSDNGTSNPYKVTFDNGEARRAAEAVRSLTERYASDDGLSHGDFLLLAEKEIDGPIRERLEDGTIRLLFCEWLLSEDSDKYLGRDASGKVIMRRRQELPKEAFLTNEEAVKLFDQADRSILALSYRWLTAIHPDPHGTALFAVRRFLGSEAGLGKCGMFWDFASLPQKDIDNGQRTVEEAVTMKRGLVGMGYFYASMRGTAIVQLKDIPPRPSEYDGRMIVFDEKYSEKTSEKDVVADLERFGGKITKIAFKAGEAHVTFATHEQAKDCIAELDEDKRGACTVYNETAYSRDRGEPFSGWCTFEQGSSKLAAAHLNMASRQASKRSTVLPERLKQANASRAKVIDISDSQARRQPYAKRQQHLLEVFLYAVDIMAIILAVVYGALTNDGTVQDGFGRLALELVLGALLILSVVGAARLFIFDYKFERSYSRQWYLHHGLVKALEGTKEARQIIDEPIEAALRDGADMPPDAFLPPQRAAALYAKQRRGVKVVSYGWRSPGVPDPDGCALAKIRAALKSKQPPEKASAVQLKSLQEEQEEQGLFVDIACMPQTFSSPSWYAPGAVPLRFGAKVSQGPLTVLKFEWECAATERIATEDEAQVCVDKVVILCEENKRMCAGEEQKKTKLFRMFAKAKAKAKELFQMCGNAKAKAKTKSDLKEPTLMGEHVFENELKFKRGLSVMGSLYASATGTCVLQLTDPPGELGSDIDAPSELVSERTGTVFVMRTNTSLEELRKELGDRVLACEKRGGVRQWQLKERKKGGGEELSDELKQAEASSLKLINIDLIDAPREVVVAQSPEQLLCQCKKKLRSKQIFFTGKADQKQVVQLLSDFEDSIAVQFDQKRAEHLNLRTEVLEHALAANLREVTKDQLFASSDKLTREYPTSVRDPTNNRRSHKDLINERVSIEDPGRTRARTLGTMPGNEPSAPIQEGTEMSSIVGWGEGSSQRAKERSTEMSSVAGGTMHVVKRLSWKELTLKESLGAGSFGEVRVAVWNSTPCAIKSLRAATTPAALQELLNEFDRAILLHHPNVILTMGIAHDDDGGKTGILMELMPASLLDVLHHHRQREQLATWEASLVLIALDVAKGMAFLHAMDVVHRDLKPGNVLLMEHWVAKVADFGTALTKYAGQAEGAAGTPPYMAPEAIALTSGAKAKPTDALLEHGAALDPTANGTHSAMMVAVENGNLPPAADLLLRARLPCLRLSRAAELTPRQRMPKVTPP</sequence>
<organism evidence="10 11">
    <name type="scientific">Chrysochromulina tobinii</name>
    <dbReference type="NCBI Taxonomy" id="1460289"/>
    <lineage>
        <taxon>Eukaryota</taxon>
        <taxon>Haptista</taxon>
        <taxon>Haptophyta</taxon>
        <taxon>Prymnesiophyceae</taxon>
        <taxon>Prymnesiales</taxon>
        <taxon>Chrysochromulinaceae</taxon>
        <taxon>Chrysochromulina</taxon>
    </lineage>
</organism>
<keyword evidence="11" id="KW-1185">Reference proteome</keyword>
<keyword evidence="8" id="KW-0472">Membrane</keyword>
<keyword evidence="5 6" id="KW-0067">ATP-binding</keyword>
<keyword evidence="1" id="KW-0723">Serine/threonine-protein kinase</keyword>
<feature type="transmembrane region" description="Helical" evidence="8">
    <location>
        <begin position="160"/>
        <end position="184"/>
    </location>
</feature>
<keyword evidence="8" id="KW-0812">Transmembrane</keyword>
<keyword evidence="2" id="KW-0433">Leucine-rich repeat</keyword>
<keyword evidence="3" id="KW-0677">Repeat</keyword>
<evidence type="ECO:0000256" key="2">
    <source>
        <dbReference type="ARBA" id="ARBA00022614"/>
    </source>
</evidence>
<evidence type="ECO:0000256" key="8">
    <source>
        <dbReference type="SAM" id="Phobius"/>
    </source>
</evidence>
<dbReference type="PROSITE" id="PS00107">
    <property type="entry name" value="PROTEIN_KINASE_ATP"/>
    <property type="match status" value="1"/>
</dbReference>
<dbReference type="InterPro" id="IPR000719">
    <property type="entry name" value="Prot_kinase_dom"/>
</dbReference>
<dbReference type="SMART" id="SM00220">
    <property type="entry name" value="S_TKc"/>
    <property type="match status" value="1"/>
</dbReference>
<feature type="transmembrane region" description="Helical" evidence="8">
    <location>
        <begin position="277"/>
        <end position="296"/>
    </location>
</feature>
<feature type="non-terminal residue" evidence="10">
    <location>
        <position position="1"/>
    </location>
</feature>
<feature type="transmembrane region" description="Helical" evidence="8">
    <location>
        <begin position="742"/>
        <end position="762"/>
    </location>
</feature>
<dbReference type="InterPro" id="IPR011009">
    <property type="entry name" value="Kinase-like_dom_sf"/>
</dbReference>
<dbReference type="InterPro" id="IPR001611">
    <property type="entry name" value="Leu-rich_rpt"/>
</dbReference>